<evidence type="ECO:0000256" key="2">
    <source>
        <dbReference type="SAM" id="SignalP"/>
    </source>
</evidence>
<name>A0A1I0D5C5_9FIRM</name>
<sequence length="329" mass="37444">MRSSRFAAALLCLLLPLVLASCGRNGRKMGENGPSSALPPINKESSTYSDALPENTSEPEDTEDPWTNTCWQAVRYIMAKEGQTMEGTLPEDDWVIELYLLEGGGARYREWKPRSFDYIGVYHLLLGIGPDCFWYSDGSGGFFLSTEADGTNEDTVFVQGHMADGQLMLDFLGDQFWMERQPMPAKGGEYCMADLFGQWRMVSGETVTEGDPEVWNFTASEMEIDRRLTFHSSWDETEPDGVDYYDEWHPGYLREAQAMAVEYQETPIYEGCGNEAWRLQLFSVETIYQNYAEEEFYVTVLDADTLLLQVRLKDTDGVHTTSTQIFSRF</sequence>
<dbReference type="RefSeq" id="WP_139196739.1">
    <property type="nucleotide sequence ID" value="NZ_FOIO01000004.1"/>
</dbReference>
<comment type="caution">
    <text evidence="3">The sequence shown here is derived from an EMBL/GenBank/DDBJ whole genome shotgun (WGS) entry which is preliminary data.</text>
</comment>
<evidence type="ECO:0000313" key="3">
    <source>
        <dbReference type="EMBL" id="SET27431.1"/>
    </source>
</evidence>
<dbReference type="Proteomes" id="UP000182121">
    <property type="component" value="Unassembled WGS sequence"/>
</dbReference>
<gene>
    <name evidence="3" type="ORF">SAMN05216521_100448</name>
</gene>
<evidence type="ECO:0008006" key="5">
    <source>
        <dbReference type="Google" id="ProtNLM"/>
    </source>
</evidence>
<keyword evidence="2" id="KW-0732">Signal</keyword>
<reference evidence="3 4" key="1">
    <citation type="submission" date="2016-10" db="EMBL/GenBank/DDBJ databases">
        <authorList>
            <person name="Varghese N."/>
            <person name="Submissions S."/>
        </authorList>
    </citation>
    <scope>NUCLEOTIDE SEQUENCE [LARGE SCALE GENOMIC DNA]</scope>
    <source>
        <strain evidence="3 4">NLAE-zl-C196</strain>
    </source>
</reference>
<protein>
    <recommendedName>
        <fullName evidence="5">Lipoprotein</fullName>
    </recommendedName>
</protein>
<evidence type="ECO:0000256" key="1">
    <source>
        <dbReference type="SAM" id="MobiDB-lite"/>
    </source>
</evidence>
<evidence type="ECO:0000313" key="4">
    <source>
        <dbReference type="Proteomes" id="UP000182121"/>
    </source>
</evidence>
<dbReference type="EMBL" id="FOIO01000004">
    <property type="protein sequence ID" value="SET27431.1"/>
    <property type="molecule type" value="Genomic_DNA"/>
</dbReference>
<feature type="chain" id="PRO_5033040054" description="Lipoprotein" evidence="2">
    <location>
        <begin position="21"/>
        <end position="329"/>
    </location>
</feature>
<proteinExistence type="predicted"/>
<dbReference type="AlphaFoldDB" id="A0A1I0D5C5"/>
<feature type="region of interest" description="Disordered" evidence="1">
    <location>
        <begin position="30"/>
        <end position="65"/>
    </location>
</feature>
<organism evidence="3 4">
    <name type="scientific">Enterocloster clostridioformis</name>
    <dbReference type="NCBI Taxonomy" id="1531"/>
    <lineage>
        <taxon>Bacteria</taxon>
        <taxon>Bacillati</taxon>
        <taxon>Bacillota</taxon>
        <taxon>Clostridia</taxon>
        <taxon>Lachnospirales</taxon>
        <taxon>Lachnospiraceae</taxon>
        <taxon>Enterocloster</taxon>
    </lineage>
</organism>
<dbReference type="PROSITE" id="PS51257">
    <property type="entry name" value="PROKAR_LIPOPROTEIN"/>
    <property type="match status" value="1"/>
</dbReference>
<feature type="signal peptide" evidence="2">
    <location>
        <begin position="1"/>
        <end position="20"/>
    </location>
</feature>
<accession>A0A1I0D5C5</accession>